<name>A0A5B7IK66_PORTR</name>
<proteinExistence type="predicted"/>
<dbReference type="Proteomes" id="UP000324222">
    <property type="component" value="Unassembled WGS sequence"/>
</dbReference>
<protein>
    <submittedName>
        <fullName evidence="1">Uncharacterized protein</fullName>
    </submittedName>
</protein>
<organism evidence="1 2">
    <name type="scientific">Portunus trituberculatus</name>
    <name type="common">Swimming crab</name>
    <name type="synonym">Neptunus trituberculatus</name>
    <dbReference type="NCBI Taxonomy" id="210409"/>
    <lineage>
        <taxon>Eukaryota</taxon>
        <taxon>Metazoa</taxon>
        <taxon>Ecdysozoa</taxon>
        <taxon>Arthropoda</taxon>
        <taxon>Crustacea</taxon>
        <taxon>Multicrustacea</taxon>
        <taxon>Malacostraca</taxon>
        <taxon>Eumalacostraca</taxon>
        <taxon>Eucarida</taxon>
        <taxon>Decapoda</taxon>
        <taxon>Pleocyemata</taxon>
        <taxon>Brachyura</taxon>
        <taxon>Eubrachyura</taxon>
        <taxon>Portunoidea</taxon>
        <taxon>Portunidae</taxon>
        <taxon>Portuninae</taxon>
        <taxon>Portunus</taxon>
    </lineage>
</organism>
<sequence>MELLQEETGEQDSRLFISFIKPHKSVSRDTIAIWIKHVLIISGVDSAKYTASSVRTAATSQARAMSVPICHILSKAGWSRELTLAKH</sequence>
<gene>
    <name evidence="1" type="ORF">E2C01_080629</name>
</gene>
<dbReference type="EMBL" id="VSRR010069713">
    <property type="protein sequence ID" value="MPC85831.1"/>
    <property type="molecule type" value="Genomic_DNA"/>
</dbReference>
<evidence type="ECO:0000313" key="2">
    <source>
        <dbReference type="Proteomes" id="UP000324222"/>
    </source>
</evidence>
<keyword evidence="2" id="KW-1185">Reference proteome</keyword>
<reference evidence="1 2" key="1">
    <citation type="submission" date="2019-05" db="EMBL/GenBank/DDBJ databases">
        <title>Another draft genome of Portunus trituberculatus and its Hox gene families provides insights of decapod evolution.</title>
        <authorList>
            <person name="Jeong J.-H."/>
            <person name="Song I."/>
            <person name="Kim S."/>
            <person name="Choi T."/>
            <person name="Kim D."/>
            <person name="Ryu S."/>
            <person name="Kim W."/>
        </authorList>
    </citation>
    <scope>NUCLEOTIDE SEQUENCE [LARGE SCALE GENOMIC DNA]</scope>
    <source>
        <tissue evidence="1">Muscle</tissue>
    </source>
</reference>
<dbReference type="PANTHER" id="PTHR35617:SF3">
    <property type="entry name" value="CORE-BINDING (CB) DOMAIN-CONTAINING PROTEIN"/>
    <property type="match status" value="1"/>
</dbReference>
<accession>A0A5B7IK66</accession>
<evidence type="ECO:0000313" key="1">
    <source>
        <dbReference type="EMBL" id="MPC85831.1"/>
    </source>
</evidence>
<comment type="caution">
    <text evidence="1">The sequence shown here is derived from an EMBL/GenBank/DDBJ whole genome shotgun (WGS) entry which is preliminary data.</text>
</comment>
<dbReference type="PANTHER" id="PTHR35617">
    <property type="entry name" value="PHAGE_INTEGRASE DOMAIN-CONTAINING PROTEIN"/>
    <property type="match status" value="1"/>
</dbReference>
<dbReference type="AlphaFoldDB" id="A0A5B7IK66"/>